<dbReference type="Proteomes" id="UP000266649">
    <property type="component" value="Unassembled WGS sequence"/>
</dbReference>
<dbReference type="SUPFAM" id="SSF53850">
    <property type="entry name" value="Periplasmic binding protein-like II"/>
    <property type="match status" value="1"/>
</dbReference>
<dbReference type="OrthoDB" id="7328368at2"/>
<proteinExistence type="inferred from homology"/>
<keyword evidence="2" id="KW-0805">Transcription regulation</keyword>
<comment type="caution">
    <text evidence="6">The sequence shown here is derived from an EMBL/GenBank/DDBJ whole genome shotgun (WGS) entry which is preliminary data.</text>
</comment>
<dbReference type="InterPro" id="IPR036388">
    <property type="entry name" value="WH-like_DNA-bd_sf"/>
</dbReference>
<dbReference type="Pfam" id="PF00126">
    <property type="entry name" value="HTH_1"/>
    <property type="match status" value="1"/>
</dbReference>
<accession>A0A398BMS5</accession>
<dbReference type="GO" id="GO:0003700">
    <property type="term" value="F:DNA-binding transcription factor activity"/>
    <property type="evidence" value="ECO:0007669"/>
    <property type="project" value="InterPro"/>
</dbReference>
<dbReference type="PANTHER" id="PTHR30537:SF79">
    <property type="entry name" value="TRANSCRIPTIONAL REGULATOR-RELATED"/>
    <property type="match status" value="1"/>
</dbReference>
<dbReference type="EMBL" id="QXXQ01000015">
    <property type="protein sequence ID" value="RID90281.1"/>
    <property type="molecule type" value="Genomic_DNA"/>
</dbReference>
<evidence type="ECO:0000256" key="1">
    <source>
        <dbReference type="ARBA" id="ARBA00009437"/>
    </source>
</evidence>
<dbReference type="GO" id="GO:0043565">
    <property type="term" value="F:sequence-specific DNA binding"/>
    <property type="evidence" value="ECO:0007669"/>
    <property type="project" value="TreeGrafter"/>
</dbReference>
<evidence type="ECO:0000313" key="7">
    <source>
        <dbReference type="Proteomes" id="UP000266649"/>
    </source>
</evidence>
<dbReference type="GO" id="GO:0006351">
    <property type="term" value="P:DNA-templated transcription"/>
    <property type="evidence" value="ECO:0007669"/>
    <property type="project" value="TreeGrafter"/>
</dbReference>
<sequence>MRAIQAFEAFGRLGSATAAAAELGVTVGAVSQQLRKAEAEVGLRLVERKGKSIALTTRGRHYHDDIKAAFDTLREAQTKVERARTAATLTISCLPSLASKWIGAQLFDWQSSHPTATVRLIGDDTEPRFGADDVDFRLSYGDLITRFDHRTELFTDWVVPACSPALLARLKPTAPADILDAPLLGIEWDRAQGAAPGWGDWAAHVGVPRREALGEVAFSMSSAAIDAAINGRGFVLAQLSMAAEDIASGRLVVPFDIRLKLSQPYSLAWDPAALEKPFGAELRAWIQTISRRQKAISAPQAG</sequence>
<dbReference type="SUPFAM" id="SSF46785">
    <property type="entry name" value="Winged helix' DNA-binding domain"/>
    <property type="match status" value="1"/>
</dbReference>
<dbReference type="InterPro" id="IPR000847">
    <property type="entry name" value="LysR_HTH_N"/>
</dbReference>
<protein>
    <submittedName>
        <fullName evidence="6">LysR family transcriptional regulator</fullName>
    </submittedName>
</protein>
<dbReference type="PROSITE" id="PS50931">
    <property type="entry name" value="HTH_LYSR"/>
    <property type="match status" value="1"/>
</dbReference>
<dbReference type="Pfam" id="PF03466">
    <property type="entry name" value="LysR_substrate"/>
    <property type="match status" value="1"/>
</dbReference>
<dbReference type="PANTHER" id="PTHR30537">
    <property type="entry name" value="HTH-TYPE TRANSCRIPTIONAL REGULATOR"/>
    <property type="match status" value="1"/>
</dbReference>
<dbReference type="InterPro" id="IPR005119">
    <property type="entry name" value="LysR_subst-bd"/>
</dbReference>
<dbReference type="AlphaFoldDB" id="A0A398BMS5"/>
<evidence type="ECO:0000256" key="3">
    <source>
        <dbReference type="ARBA" id="ARBA00023125"/>
    </source>
</evidence>
<dbReference type="Gene3D" id="1.10.10.10">
    <property type="entry name" value="Winged helix-like DNA-binding domain superfamily/Winged helix DNA-binding domain"/>
    <property type="match status" value="1"/>
</dbReference>
<dbReference type="InterPro" id="IPR058163">
    <property type="entry name" value="LysR-type_TF_proteobact-type"/>
</dbReference>
<keyword evidence="7" id="KW-1185">Reference proteome</keyword>
<dbReference type="Gene3D" id="3.40.190.10">
    <property type="entry name" value="Periplasmic binding protein-like II"/>
    <property type="match status" value="2"/>
</dbReference>
<name>A0A398BMS5_9RHOB</name>
<reference evidence="6 7" key="1">
    <citation type="submission" date="2018-09" db="EMBL/GenBank/DDBJ databases">
        <title>Gemmobacter lutimaris sp. nov., a marine bacterium isolated from tidal flat.</title>
        <authorList>
            <person name="Lee D.W."/>
            <person name="Yoo Y."/>
            <person name="Kim J.-J."/>
            <person name="Kim B.S."/>
        </authorList>
    </citation>
    <scope>NUCLEOTIDE SEQUENCE [LARGE SCALE GENOMIC DNA]</scope>
    <source>
        <strain evidence="6 7">YJ-T1-11</strain>
    </source>
</reference>
<keyword evidence="3" id="KW-0238">DNA-binding</keyword>
<keyword evidence="4" id="KW-0804">Transcription</keyword>
<evidence type="ECO:0000259" key="5">
    <source>
        <dbReference type="PROSITE" id="PS50931"/>
    </source>
</evidence>
<evidence type="ECO:0000313" key="6">
    <source>
        <dbReference type="EMBL" id="RID90281.1"/>
    </source>
</evidence>
<evidence type="ECO:0000256" key="2">
    <source>
        <dbReference type="ARBA" id="ARBA00023015"/>
    </source>
</evidence>
<comment type="similarity">
    <text evidence="1">Belongs to the LysR transcriptional regulatory family.</text>
</comment>
<dbReference type="InterPro" id="IPR036390">
    <property type="entry name" value="WH_DNA-bd_sf"/>
</dbReference>
<gene>
    <name evidence="6" type="ORF">D2N39_18995</name>
</gene>
<feature type="domain" description="HTH lysR-type" evidence="5">
    <location>
        <begin position="1"/>
        <end position="56"/>
    </location>
</feature>
<organism evidence="6 7">
    <name type="scientific">Gemmobacter lutimaris</name>
    <dbReference type="NCBI Taxonomy" id="2306023"/>
    <lineage>
        <taxon>Bacteria</taxon>
        <taxon>Pseudomonadati</taxon>
        <taxon>Pseudomonadota</taxon>
        <taxon>Alphaproteobacteria</taxon>
        <taxon>Rhodobacterales</taxon>
        <taxon>Paracoccaceae</taxon>
        <taxon>Gemmobacter</taxon>
    </lineage>
</organism>
<evidence type="ECO:0000256" key="4">
    <source>
        <dbReference type="ARBA" id="ARBA00023163"/>
    </source>
</evidence>